<reference evidence="1" key="2">
    <citation type="submission" date="2020-09" db="EMBL/GenBank/DDBJ databases">
        <authorList>
            <person name="Wu Z."/>
        </authorList>
    </citation>
    <scope>NUCLEOTIDE SEQUENCE</scope>
    <source>
        <strain evidence="1">SC17</strain>
    </source>
</reference>
<gene>
    <name evidence="1" type="ORF">ICJ84_00010</name>
</gene>
<keyword evidence="1" id="KW-0012">Acyltransferase</keyword>
<keyword evidence="1" id="KW-0808">Transferase</keyword>
<organism evidence="1 2">
    <name type="scientific">Aestuariibaculum suncheonense</name>
    <dbReference type="NCBI Taxonomy" id="1028745"/>
    <lineage>
        <taxon>Bacteria</taxon>
        <taxon>Pseudomonadati</taxon>
        <taxon>Bacteroidota</taxon>
        <taxon>Flavobacteriia</taxon>
        <taxon>Flavobacteriales</taxon>
        <taxon>Flavobacteriaceae</taxon>
    </lineage>
</organism>
<dbReference type="InterPro" id="IPR001451">
    <property type="entry name" value="Hexapep"/>
</dbReference>
<dbReference type="SUPFAM" id="SSF51161">
    <property type="entry name" value="Trimeric LpxA-like enzymes"/>
    <property type="match status" value="1"/>
</dbReference>
<dbReference type="InterPro" id="IPR011004">
    <property type="entry name" value="Trimer_LpxA-like_sf"/>
</dbReference>
<dbReference type="EMBL" id="JACVXC010000001">
    <property type="protein sequence ID" value="MBD0833807.1"/>
    <property type="molecule type" value="Genomic_DNA"/>
</dbReference>
<dbReference type="AlphaFoldDB" id="A0A8J6U9V3"/>
<dbReference type="PANTHER" id="PTHR23416">
    <property type="entry name" value="SIALIC ACID SYNTHASE-RELATED"/>
    <property type="match status" value="1"/>
</dbReference>
<dbReference type="Pfam" id="PF00132">
    <property type="entry name" value="Hexapep"/>
    <property type="match status" value="1"/>
</dbReference>
<name>A0A8J6U9V3_9FLAO</name>
<evidence type="ECO:0000313" key="2">
    <source>
        <dbReference type="Proteomes" id="UP000602057"/>
    </source>
</evidence>
<evidence type="ECO:0000313" key="1">
    <source>
        <dbReference type="EMBL" id="MBD0833807.1"/>
    </source>
</evidence>
<reference evidence="1" key="1">
    <citation type="journal article" date="2013" name="Int. J. Syst. Evol. Microbiol.">
        <title>Aestuariibaculum suncheonense gen. nov., sp. nov., a marine bacterium of the family Flavobacteriaceae isolated from a tidal flat and emended descriptions of the genera Gaetbulibacter and Tamlana.</title>
        <authorList>
            <person name="Jeong S.H."/>
            <person name="Park M.S."/>
            <person name="Jin H.M."/>
            <person name="Lee K."/>
            <person name="Park W."/>
            <person name="Jeon C.O."/>
        </authorList>
    </citation>
    <scope>NUCLEOTIDE SEQUENCE</scope>
    <source>
        <strain evidence="1">SC17</strain>
    </source>
</reference>
<dbReference type="CDD" id="cd04647">
    <property type="entry name" value="LbH_MAT_like"/>
    <property type="match status" value="1"/>
</dbReference>
<keyword evidence="2" id="KW-1185">Reference proteome</keyword>
<dbReference type="InterPro" id="IPR051159">
    <property type="entry name" value="Hexapeptide_acetyltransf"/>
</dbReference>
<dbReference type="GO" id="GO:0016746">
    <property type="term" value="F:acyltransferase activity"/>
    <property type="evidence" value="ECO:0007669"/>
    <property type="project" value="UniProtKB-KW"/>
</dbReference>
<protein>
    <submittedName>
        <fullName evidence="1">Acyltransferase</fullName>
    </submittedName>
</protein>
<dbReference type="PANTHER" id="PTHR23416:SF78">
    <property type="entry name" value="LIPOPOLYSACCHARIDE BIOSYNTHESIS O-ACETYL TRANSFERASE WBBJ-RELATED"/>
    <property type="match status" value="1"/>
</dbReference>
<proteinExistence type="predicted"/>
<accession>A0A8J6U9V3</accession>
<comment type="caution">
    <text evidence="1">The sequence shown here is derived from an EMBL/GenBank/DDBJ whole genome shotgun (WGS) entry which is preliminary data.</text>
</comment>
<dbReference type="Gene3D" id="2.160.10.10">
    <property type="entry name" value="Hexapeptide repeat proteins"/>
    <property type="match status" value="1"/>
</dbReference>
<dbReference type="Proteomes" id="UP000602057">
    <property type="component" value="Unassembled WGS sequence"/>
</dbReference>
<sequence length="196" mass="21696">MIRFLFKAVNYFKRIILFHYFKFHRNIKVGKGIMFHNKPLIHIHKGALLDIGDNVTINSKNLGYHVNMYSRCKLMADRDGAIIKIGNNTRLHGSCIHAIEKIVIGKNCLIAANCQIIDGNGHDLSFSNVSNRINTIGNSKPVIIEDDVWLATGVIVLPGVKIGKGSVITANSVVNKDIPEMVIAGGNPIKILKEFP</sequence>